<dbReference type="Pfam" id="PF18967">
    <property type="entry name" value="PycTM"/>
    <property type="match status" value="1"/>
</dbReference>
<dbReference type="GO" id="GO:0005886">
    <property type="term" value="C:plasma membrane"/>
    <property type="evidence" value="ECO:0007669"/>
    <property type="project" value="UniProtKB-SubCell"/>
</dbReference>
<dbReference type="GO" id="GO:0051607">
    <property type="term" value="P:defense response to virus"/>
    <property type="evidence" value="ECO:0007669"/>
    <property type="project" value="UniProtKB-KW"/>
</dbReference>
<evidence type="ECO:0000256" key="1">
    <source>
        <dbReference type="ARBA" id="ARBA00004236"/>
    </source>
</evidence>
<protein>
    <recommendedName>
        <fullName evidence="10">Pycsar effector protein domain-containing protein</fullName>
    </recommendedName>
</protein>
<evidence type="ECO:0000313" key="12">
    <source>
        <dbReference type="Proteomes" id="UP000199306"/>
    </source>
</evidence>
<dbReference type="Proteomes" id="UP000199306">
    <property type="component" value="Unassembled WGS sequence"/>
</dbReference>
<keyword evidence="8" id="KW-0175">Coiled coil</keyword>
<dbReference type="GO" id="GO:0000166">
    <property type="term" value="F:nucleotide binding"/>
    <property type="evidence" value="ECO:0007669"/>
    <property type="project" value="UniProtKB-KW"/>
</dbReference>
<accession>A0A1I5M532</accession>
<dbReference type="OrthoDB" id="5728337at2"/>
<feature type="transmembrane region" description="Helical" evidence="9">
    <location>
        <begin position="275"/>
        <end position="294"/>
    </location>
</feature>
<evidence type="ECO:0000313" key="11">
    <source>
        <dbReference type="EMBL" id="SFP04748.1"/>
    </source>
</evidence>
<keyword evidence="6" id="KW-0051">Antiviral defense</keyword>
<evidence type="ECO:0000259" key="10">
    <source>
        <dbReference type="Pfam" id="PF18967"/>
    </source>
</evidence>
<gene>
    <name evidence="11" type="ORF">SAMN04515674_101138</name>
</gene>
<evidence type="ECO:0000256" key="8">
    <source>
        <dbReference type="SAM" id="Coils"/>
    </source>
</evidence>
<sequence>MKKSVLEAVQNHVEPILNALPVRYSFHNYAHTVDSVKLAGKIGAESDLEAEDFEKLMVAVWFIDLGYTNGNDTPEKRSAEMAEDFLKSIDYDAGKIKKVLKFIKVIKPPERPGNLPEMIMCDVFNAFYAQDNLFEQLEKLREETIFSTGHIGKRKWLKYILAQINAVEYFSPYGKANFEDKKALNIGRILLKLDELKQEKKEKKSEKNIGKKDIVLPDLIDNEVGKSRKGMQIAENKEVAILKKQPDLPVRGVETMFKSTSVNHFNLAALADHKAHIMISINAVIVSLVISILVRKLDDLPGLLIPIILLTIVSLLTIVFAILATRPKLAKGIFTQEQIDNKTANILYFGNFYKMELKDYESGINKMMNDSDFLYASMTKDLYDLGQILAHKYKMLRISYNIFMFGFVVSVIAFGISYFIDLN</sequence>
<keyword evidence="3 9" id="KW-0812">Transmembrane</keyword>
<feature type="coiled-coil region" evidence="8">
    <location>
        <begin position="186"/>
        <end position="213"/>
    </location>
</feature>
<name>A0A1I5M532_9BACT</name>
<evidence type="ECO:0000256" key="4">
    <source>
        <dbReference type="ARBA" id="ARBA00022741"/>
    </source>
</evidence>
<evidence type="ECO:0000256" key="6">
    <source>
        <dbReference type="ARBA" id="ARBA00023118"/>
    </source>
</evidence>
<evidence type="ECO:0000256" key="9">
    <source>
        <dbReference type="SAM" id="Phobius"/>
    </source>
</evidence>
<feature type="transmembrane region" description="Helical" evidence="9">
    <location>
        <begin position="300"/>
        <end position="324"/>
    </location>
</feature>
<keyword evidence="5 9" id="KW-1133">Transmembrane helix</keyword>
<dbReference type="Gene3D" id="1.10.3210.10">
    <property type="entry name" value="Hypothetical protein af1432"/>
    <property type="match status" value="1"/>
</dbReference>
<evidence type="ECO:0000256" key="2">
    <source>
        <dbReference type="ARBA" id="ARBA00022475"/>
    </source>
</evidence>
<comment type="subcellular location">
    <subcellularLocation>
        <location evidence="1">Cell membrane</location>
    </subcellularLocation>
</comment>
<dbReference type="STRING" id="1079859.SAMN04515674_101138"/>
<keyword evidence="7 9" id="KW-0472">Membrane</keyword>
<dbReference type="EMBL" id="FOXH01000001">
    <property type="protein sequence ID" value="SFP04748.1"/>
    <property type="molecule type" value="Genomic_DNA"/>
</dbReference>
<keyword evidence="2" id="KW-1003">Cell membrane</keyword>
<evidence type="ECO:0000256" key="7">
    <source>
        <dbReference type="ARBA" id="ARBA00023136"/>
    </source>
</evidence>
<dbReference type="SUPFAM" id="SSF109604">
    <property type="entry name" value="HD-domain/PDEase-like"/>
    <property type="match status" value="1"/>
</dbReference>
<keyword evidence="12" id="KW-1185">Reference proteome</keyword>
<feature type="domain" description="Pycsar effector protein" evidence="10">
    <location>
        <begin position="268"/>
        <end position="415"/>
    </location>
</feature>
<keyword evidence="4" id="KW-0547">Nucleotide-binding</keyword>
<evidence type="ECO:0000256" key="5">
    <source>
        <dbReference type="ARBA" id="ARBA00022989"/>
    </source>
</evidence>
<feature type="transmembrane region" description="Helical" evidence="9">
    <location>
        <begin position="398"/>
        <end position="420"/>
    </location>
</feature>
<evidence type="ECO:0000256" key="3">
    <source>
        <dbReference type="ARBA" id="ARBA00022692"/>
    </source>
</evidence>
<dbReference type="InterPro" id="IPR043760">
    <property type="entry name" value="PycTM_dom"/>
</dbReference>
<dbReference type="RefSeq" id="WP_092010596.1">
    <property type="nucleotide sequence ID" value="NZ_FOXH01000001.1"/>
</dbReference>
<reference evidence="11 12" key="1">
    <citation type="submission" date="2016-10" db="EMBL/GenBank/DDBJ databases">
        <authorList>
            <person name="de Groot N.N."/>
        </authorList>
    </citation>
    <scope>NUCLEOTIDE SEQUENCE [LARGE SCALE GENOMIC DNA]</scope>
    <source>
        <strain evidence="12">E92,LMG 26720,CCM 7988</strain>
    </source>
</reference>
<proteinExistence type="predicted"/>
<organism evidence="11 12">
    <name type="scientific">Pseudarcicella hirudinis</name>
    <dbReference type="NCBI Taxonomy" id="1079859"/>
    <lineage>
        <taxon>Bacteria</taxon>
        <taxon>Pseudomonadati</taxon>
        <taxon>Bacteroidota</taxon>
        <taxon>Cytophagia</taxon>
        <taxon>Cytophagales</taxon>
        <taxon>Flectobacillaceae</taxon>
        <taxon>Pseudarcicella</taxon>
    </lineage>
</organism>
<dbReference type="AlphaFoldDB" id="A0A1I5M532"/>